<accession>X1F852</accession>
<dbReference type="EMBL" id="BARU01008427">
    <property type="protein sequence ID" value="GAH41122.1"/>
    <property type="molecule type" value="Genomic_DNA"/>
</dbReference>
<evidence type="ECO:0008006" key="2">
    <source>
        <dbReference type="Google" id="ProtNLM"/>
    </source>
</evidence>
<reference evidence="1" key="1">
    <citation type="journal article" date="2014" name="Front. Microbiol.">
        <title>High frequency of phylogenetically diverse reductive dehalogenase-homologous genes in deep subseafloor sedimentary metagenomes.</title>
        <authorList>
            <person name="Kawai M."/>
            <person name="Futagami T."/>
            <person name="Toyoda A."/>
            <person name="Takaki Y."/>
            <person name="Nishi S."/>
            <person name="Hori S."/>
            <person name="Arai W."/>
            <person name="Tsubouchi T."/>
            <person name="Morono Y."/>
            <person name="Uchiyama I."/>
            <person name="Ito T."/>
            <person name="Fujiyama A."/>
            <person name="Inagaki F."/>
            <person name="Takami H."/>
        </authorList>
    </citation>
    <scope>NUCLEOTIDE SEQUENCE</scope>
    <source>
        <strain evidence="1">Expedition CK06-06</strain>
    </source>
</reference>
<evidence type="ECO:0000313" key="1">
    <source>
        <dbReference type="EMBL" id="GAH41122.1"/>
    </source>
</evidence>
<name>X1F852_9ZZZZ</name>
<gene>
    <name evidence="1" type="ORF">S03H2_16494</name>
</gene>
<dbReference type="AlphaFoldDB" id="X1F852"/>
<organism evidence="1">
    <name type="scientific">marine sediment metagenome</name>
    <dbReference type="NCBI Taxonomy" id="412755"/>
    <lineage>
        <taxon>unclassified sequences</taxon>
        <taxon>metagenomes</taxon>
        <taxon>ecological metagenomes</taxon>
    </lineage>
</organism>
<proteinExistence type="predicted"/>
<sequence>MNQIEQIRDRIKIETRLSHSLLKSSHDFIRSAVNYAKENDENSWKFAVLHLASALELLFKSRLAEEHWSL</sequence>
<protein>
    <recommendedName>
        <fullName evidence="2">HEPN domain-containing protein</fullName>
    </recommendedName>
</protein>
<feature type="non-terminal residue" evidence="1">
    <location>
        <position position="70"/>
    </location>
</feature>
<comment type="caution">
    <text evidence="1">The sequence shown here is derived from an EMBL/GenBank/DDBJ whole genome shotgun (WGS) entry which is preliminary data.</text>
</comment>